<dbReference type="Gene3D" id="1.10.510.10">
    <property type="entry name" value="Transferase(Phosphotransferase) domain 1"/>
    <property type="match status" value="1"/>
</dbReference>
<dbReference type="RefSeq" id="WP_114413632.1">
    <property type="nucleotide sequence ID" value="NZ_QPJQ01000048.1"/>
</dbReference>
<protein>
    <submittedName>
        <fullName evidence="3">Formylglycine-generating enzyme required for sulfatase activity</fullName>
    </submittedName>
</protein>
<dbReference type="AlphaFoldDB" id="A0A368ZM23"/>
<dbReference type="GO" id="GO:0120147">
    <property type="term" value="F:formylglycine-generating oxidase activity"/>
    <property type="evidence" value="ECO:0007669"/>
    <property type="project" value="TreeGrafter"/>
</dbReference>
<dbReference type="SUPFAM" id="SSF56436">
    <property type="entry name" value="C-type lectin-like"/>
    <property type="match status" value="1"/>
</dbReference>
<dbReference type="InterPro" id="IPR011009">
    <property type="entry name" value="Kinase-like_dom_sf"/>
</dbReference>
<dbReference type="Pfam" id="PF03781">
    <property type="entry name" value="FGE-sulfatase"/>
    <property type="match status" value="1"/>
</dbReference>
<feature type="domain" description="Sulfatase-modifying factor enzyme-like" evidence="2">
    <location>
        <begin position="354"/>
        <end position="576"/>
    </location>
</feature>
<evidence type="ECO:0000313" key="4">
    <source>
        <dbReference type="Proteomes" id="UP000253506"/>
    </source>
</evidence>
<dbReference type="InterPro" id="IPR005532">
    <property type="entry name" value="SUMF_dom"/>
</dbReference>
<dbReference type="Proteomes" id="UP000253506">
    <property type="component" value="Unassembled WGS sequence"/>
</dbReference>
<reference evidence="3 4" key="1">
    <citation type="submission" date="2018-07" db="EMBL/GenBank/DDBJ databases">
        <title>Genomic Encyclopedia of Type Strains, Phase III (KMG-III): the genomes of soil and plant-associated and newly described type strains.</title>
        <authorList>
            <person name="Whitman W."/>
        </authorList>
    </citation>
    <scope>NUCLEOTIDE SEQUENCE [LARGE SCALE GENOMIC DNA]</scope>
    <source>
        <strain evidence="3 4">CECT 7731</strain>
    </source>
</reference>
<accession>A0A368ZM23</accession>
<dbReference type="Gene3D" id="3.90.1580.10">
    <property type="entry name" value="paralog of FGE (formylglycine-generating enzyme)"/>
    <property type="match status" value="1"/>
</dbReference>
<comment type="caution">
    <text evidence="3">The sequence shown here is derived from an EMBL/GenBank/DDBJ whole genome shotgun (WGS) entry which is preliminary data.</text>
</comment>
<dbReference type="InterPro" id="IPR051043">
    <property type="entry name" value="Sulfatase_Mod_Factor_Kinase"/>
</dbReference>
<name>A0A368ZM23_9GAMM</name>
<dbReference type="PANTHER" id="PTHR23150:SF35">
    <property type="entry name" value="BLL6746 PROTEIN"/>
    <property type="match status" value="1"/>
</dbReference>
<organism evidence="3 4">
    <name type="scientific">Marinomonas foliarum</name>
    <dbReference type="NCBI Taxonomy" id="491950"/>
    <lineage>
        <taxon>Bacteria</taxon>
        <taxon>Pseudomonadati</taxon>
        <taxon>Pseudomonadota</taxon>
        <taxon>Gammaproteobacteria</taxon>
        <taxon>Oceanospirillales</taxon>
        <taxon>Oceanospirillaceae</taxon>
        <taxon>Marinomonas</taxon>
    </lineage>
</organism>
<evidence type="ECO:0000259" key="2">
    <source>
        <dbReference type="Pfam" id="PF03781"/>
    </source>
</evidence>
<sequence length="588" mass="66030">MNDFYDPQKLKIGQHVGVELDPYVLNYPVDSRKTTWVADQGGRPFVLRFYQSGKGKVEDFLQNARKYASVKHPAITPNYPPFYSNLWVFSTSAVCGGENLYSFLGKYPDGAPLNVVISLFDNIAKALDQVHKNGLFHGHLDLSAIHVVNGLGIMTGFGSHNWMKRIEESEMDARLFPPEYLKKDQKRTEAADKYAFMRLLMATLLGESILDKDFSTGLPDTHPNLSEATWGRLVEWCRENERHRPKSLAEVIRIIRANLYKQETSDSSATKRAVKRYVRTLSPIKLTIGSIAALSVIAAFAFWANRPPAEESIVATQPQQTQPPEEPEKTSFEALPQVLEEPLASGGTAPKIEKVPPATFIMGDQGHLGDDNEKPAHEVDIPRGFYISKYEVTFNQYDKFAKATGRPLPLDNGWGRGQRPVINVSWYDAKAYTAWISSETNAEYRLPTEIEWEYSARADSNTAFWYGDTVKAGYSVCDSCGSQWDGVSTAPVGSQASNPLGLFDMHGNVAEWIEDCYHDTYEGAPTQNQVWLANQCDSRVLRGGSWFDIPRVGRSSTRYRAEPELKASNWGFRVVRIIQQSNDLSKSE</sequence>
<dbReference type="EMBL" id="QPJQ01000048">
    <property type="protein sequence ID" value="RCW94343.1"/>
    <property type="molecule type" value="Genomic_DNA"/>
</dbReference>
<dbReference type="InterPro" id="IPR016187">
    <property type="entry name" value="CTDL_fold"/>
</dbReference>
<feature type="region of interest" description="Disordered" evidence="1">
    <location>
        <begin position="312"/>
        <end position="331"/>
    </location>
</feature>
<dbReference type="SUPFAM" id="SSF56112">
    <property type="entry name" value="Protein kinase-like (PK-like)"/>
    <property type="match status" value="1"/>
</dbReference>
<proteinExistence type="predicted"/>
<evidence type="ECO:0000313" key="3">
    <source>
        <dbReference type="EMBL" id="RCW94343.1"/>
    </source>
</evidence>
<dbReference type="OrthoDB" id="9768004at2"/>
<gene>
    <name evidence="3" type="ORF">DFP77_14815</name>
</gene>
<evidence type="ECO:0000256" key="1">
    <source>
        <dbReference type="SAM" id="MobiDB-lite"/>
    </source>
</evidence>
<dbReference type="InterPro" id="IPR042095">
    <property type="entry name" value="SUMF_sf"/>
</dbReference>
<dbReference type="PANTHER" id="PTHR23150">
    <property type="entry name" value="SULFATASE MODIFYING FACTOR 1, 2"/>
    <property type="match status" value="1"/>
</dbReference>